<protein>
    <recommendedName>
        <fullName evidence="4">Lipoprotein</fullName>
    </recommendedName>
</protein>
<evidence type="ECO:0000256" key="1">
    <source>
        <dbReference type="SAM" id="SignalP"/>
    </source>
</evidence>
<name>A0ABW5Z6R8_9FLAO</name>
<organism evidence="2 3">
    <name type="scientific">Flavobacterium ardleyense</name>
    <dbReference type="NCBI Taxonomy" id="2038737"/>
    <lineage>
        <taxon>Bacteria</taxon>
        <taxon>Pseudomonadati</taxon>
        <taxon>Bacteroidota</taxon>
        <taxon>Flavobacteriia</taxon>
        <taxon>Flavobacteriales</taxon>
        <taxon>Flavobacteriaceae</taxon>
        <taxon>Flavobacterium</taxon>
    </lineage>
</organism>
<keyword evidence="1" id="KW-0732">Signal</keyword>
<sequence length="328" mass="35942">MNKLTLLSLLFTATIIMSCSDDDTNVNALNCPDSEIVGIQFQTASTTTRFGVADFVTTTPGILVSQIGPTQNFTTNTFQTQLNMHDGAYNTIDGSYVNVDNGNNTLYKLTSAGVLTTPALPANVGTINAPEFINGNLYFGNVEYFNNYLEFRVLDSNYATLQTVTINNPSTSVNYYSSFTSTTNGVDKLYYVIGTNLITYDINTTTTTTTVIGSLNYSGNLLGIEYVDATHLLVLRHDFNGADTELVQLDISNPTAVIETNVVNLSYKANEENFSTTYDKCNKRYFIVTKSQDFSTTHYTRVDLSASIPVVSTNSNNSIYVAGIKSRN</sequence>
<gene>
    <name evidence="2" type="ORF">ACFSX9_05345</name>
</gene>
<evidence type="ECO:0000313" key="3">
    <source>
        <dbReference type="Proteomes" id="UP001597549"/>
    </source>
</evidence>
<comment type="caution">
    <text evidence="2">The sequence shown here is derived from an EMBL/GenBank/DDBJ whole genome shotgun (WGS) entry which is preliminary data.</text>
</comment>
<accession>A0ABW5Z6R8</accession>
<dbReference type="PROSITE" id="PS51257">
    <property type="entry name" value="PROKAR_LIPOPROTEIN"/>
    <property type="match status" value="1"/>
</dbReference>
<feature type="chain" id="PRO_5046913014" description="Lipoprotein" evidence="1">
    <location>
        <begin position="19"/>
        <end position="328"/>
    </location>
</feature>
<proteinExistence type="predicted"/>
<dbReference type="RefSeq" id="WP_379805367.1">
    <property type="nucleotide sequence ID" value="NZ_JBHUOL010000010.1"/>
</dbReference>
<evidence type="ECO:0008006" key="4">
    <source>
        <dbReference type="Google" id="ProtNLM"/>
    </source>
</evidence>
<dbReference type="Proteomes" id="UP001597549">
    <property type="component" value="Unassembled WGS sequence"/>
</dbReference>
<evidence type="ECO:0000313" key="2">
    <source>
        <dbReference type="EMBL" id="MFD2908156.1"/>
    </source>
</evidence>
<keyword evidence="3" id="KW-1185">Reference proteome</keyword>
<feature type="signal peptide" evidence="1">
    <location>
        <begin position="1"/>
        <end position="18"/>
    </location>
</feature>
<reference evidence="3" key="1">
    <citation type="journal article" date="2019" name="Int. J. Syst. Evol. Microbiol.">
        <title>The Global Catalogue of Microorganisms (GCM) 10K type strain sequencing project: providing services to taxonomists for standard genome sequencing and annotation.</title>
        <authorList>
            <consortium name="The Broad Institute Genomics Platform"/>
            <consortium name="The Broad Institute Genome Sequencing Center for Infectious Disease"/>
            <person name="Wu L."/>
            <person name="Ma J."/>
        </authorList>
    </citation>
    <scope>NUCLEOTIDE SEQUENCE [LARGE SCALE GENOMIC DNA]</scope>
    <source>
        <strain evidence="3">KCTC 52644</strain>
    </source>
</reference>
<dbReference type="EMBL" id="JBHUOL010000010">
    <property type="protein sequence ID" value="MFD2908156.1"/>
    <property type="molecule type" value="Genomic_DNA"/>
</dbReference>